<accession>A0A4R6DU63</accession>
<dbReference type="SUPFAM" id="SSF55874">
    <property type="entry name" value="ATPase domain of HSP90 chaperone/DNA topoisomerase II/histidine kinase"/>
    <property type="match status" value="1"/>
</dbReference>
<evidence type="ECO:0000256" key="9">
    <source>
        <dbReference type="SAM" id="MobiDB-lite"/>
    </source>
</evidence>
<reference evidence="12 13" key="1">
    <citation type="submission" date="2019-03" db="EMBL/GenBank/DDBJ databases">
        <title>Genomic Encyclopedia of Type Strains, Phase IV (KMG-IV): sequencing the most valuable type-strain genomes for metagenomic binning, comparative biology and taxonomic classification.</title>
        <authorList>
            <person name="Goeker M."/>
        </authorList>
    </citation>
    <scope>NUCLEOTIDE SEQUENCE [LARGE SCALE GENOMIC DNA]</scope>
    <source>
        <strain evidence="12 13">DSM 12121</strain>
    </source>
</reference>
<evidence type="ECO:0000256" key="4">
    <source>
        <dbReference type="ARBA" id="ARBA00022679"/>
    </source>
</evidence>
<evidence type="ECO:0000256" key="6">
    <source>
        <dbReference type="ARBA" id="ARBA00022777"/>
    </source>
</evidence>
<evidence type="ECO:0000256" key="10">
    <source>
        <dbReference type="SAM" id="Phobius"/>
    </source>
</evidence>
<evidence type="ECO:0000256" key="3">
    <source>
        <dbReference type="ARBA" id="ARBA00022553"/>
    </source>
</evidence>
<evidence type="ECO:0000259" key="11">
    <source>
        <dbReference type="PROSITE" id="PS50109"/>
    </source>
</evidence>
<keyword evidence="10" id="KW-1133">Transmembrane helix</keyword>
<dbReference type="Pfam" id="PF02518">
    <property type="entry name" value="HATPase_c"/>
    <property type="match status" value="1"/>
</dbReference>
<evidence type="ECO:0000256" key="8">
    <source>
        <dbReference type="ARBA" id="ARBA00023012"/>
    </source>
</evidence>
<evidence type="ECO:0000256" key="1">
    <source>
        <dbReference type="ARBA" id="ARBA00000085"/>
    </source>
</evidence>
<comment type="catalytic activity">
    <reaction evidence="1">
        <text>ATP + protein L-histidine = ADP + protein N-phospho-L-histidine.</text>
        <dbReference type="EC" id="2.7.13.3"/>
    </reaction>
</comment>
<keyword evidence="10" id="KW-0472">Membrane</keyword>
<keyword evidence="7" id="KW-0067">ATP-binding</keyword>
<feature type="transmembrane region" description="Helical" evidence="10">
    <location>
        <begin position="45"/>
        <end position="67"/>
    </location>
</feature>
<dbReference type="InterPro" id="IPR003594">
    <property type="entry name" value="HATPase_dom"/>
</dbReference>
<name>A0A4R6DU63_9RHOO</name>
<evidence type="ECO:0000256" key="2">
    <source>
        <dbReference type="ARBA" id="ARBA00012438"/>
    </source>
</evidence>
<evidence type="ECO:0000313" key="12">
    <source>
        <dbReference type="EMBL" id="TDN48139.1"/>
    </source>
</evidence>
<dbReference type="PANTHER" id="PTHR24421">
    <property type="entry name" value="NITRATE/NITRITE SENSOR PROTEIN NARX-RELATED"/>
    <property type="match status" value="1"/>
</dbReference>
<dbReference type="Gene3D" id="3.30.565.10">
    <property type="entry name" value="Histidine kinase-like ATPase, C-terminal domain"/>
    <property type="match status" value="1"/>
</dbReference>
<dbReference type="GO" id="GO:0005524">
    <property type="term" value="F:ATP binding"/>
    <property type="evidence" value="ECO:0007669"/>
    <property type="project" value="UniProtKB-KW"/>
</dbReference>
<dbReference type="Pfam" id="PF05227">
    <property type="entry name" value="CHASE3"/>
    <property type="match status" value="1"/>
</dbReference>
<evidence type="ECO:0000256" key="5">
    <source>
        <dbReference type="ARBA" id="ARBA00022741"/>
    </source>
</evidence>
<dbReference type="Proteomes" id="UP000295129">
    <property type="component" value="Unassembled WGS sequence"/>
</dbReference>
<dbReference type="GO" id="GO:0000155">
    <property type="term" value="F:phosphorelay sensor kinase activity"/>
    <property type="evidence" value="ECO:0007669"/>
    <property type="project" value="InterPro"/>
</dbReference>
<dbReference type="GO" id="GO:0016020">
    <property type="term" value="C:membrane"/>
    <property type="evidence" value="ECO:0007669"/>
    <property type="project" value="InterPro"/>
</dbReference>
<dbReference type="GO" id="GO:0046983">
    <property type="term" value="F:protein dimerization activity"/>
    <property type="evidence" value="ECO:0007669"/>
    <property type="project" value="InterPro"/>
</dbReference>
<keyword evidence="6 12" id="KW-0418">Kinase</keyword>
<dbReference type="EC" id="2.7.13.3" evidence="2"/>
<organism evidence="12 13">
    <name type="scientific">Azoarcus indigens</name>
    <dbReference type="NCBI Taxonomy" id="29545"/>
    <lineage>
        <taxon>Bacteria</taxon>
        <taxon>Pseudomonadati</taxon>
        <taxon>Pseudomonadota</taxon>
        <taxon>Betaproteobacteria</taxon>
        <taxon>Rhodocyclales</taxon>
        <taxon>Zoogloeaceae</taxon>
        <taxon>Azoarcus</taxon>
    </lineage>
</organism>
<gene>
    <name evidence="12" type="ORF">C7389_11644</name>
</gene>
<dbReference type="InterPro" id="IPR011712">
    <property type="entry name" value="Sig_transdc_His_kin_sub3_dim/P"/>
</dbReference>
<dbReference type="PROSITE" id="PS50109">
    <property type="entry name" value="HIS_KIN"/>
    <property type="match status" value="1"/>
</dbReference>
<comment type="caution">
    <text evidence="12">The sequence shown here is derived from an EMBL/GenBank/DDBJ whole genome shotgun (WGS) entry which is preliminary data.</text>
</comment>
<dbReference type="InterPro" id="IPR050482">
    <property type="entry name" value="Sensor_HK_TwoCompSys"/>
</dbReference>
<protein>
    <recommendedName>
        <fullName evidence="2">histidine kinase</fullName>
        <ecNumber evidence="2">2.7.13.3</ecNumber>
    </recommendedName>
</protein>
<evidence type="ECO:0000256" key="7">
    <source>
        <dbReference type="ARBA" id="ARBA00022840"/>
    </source>
</evidence>
<feature type="domain" description="Histidine kinase" evidence="11">
    <location>
        <begin position="286"/>
        <end position="485"/>
    </location>
</feature>
<dbReference type="CDD" id="cd16917">
    <property type="entry name" value="HATPase_UhpB-NarQ-NarX-like"/>
    <property type="match status" value="1"/>
</dbReference>
<dbReference type="RefSeq" id="WP_162851771.1">
    <property type="nucleotide sequence ID" value="NZ_SNVV01000016.1"/>
</dbReference>
<dbReference type="AlphaFoldDB" id="A0A4R6DU63"/>
<keyword evidence="8" id="KW-0902">Two-component regulatory system</keyword>
<dbReference type="PANTHER" id="PTHR24421:SF10">
    <property type="entry name" value="NITRATE_NITRITE SENSOR PROTEIN NARQ"/>
    <property type="match status" value="1"/>
</dbReference>
<keyword evidence="5" id="KW-0547">Nucleotide-binding</keyword>
<dbReference type="InterPro" id="IPR007891">
    <property type="entry name" value="CHASE3"/>
</dbReference>
<dbReference type="Gene3D" id="1.20.5.1930">
    <property type="match status" value="1"/>
</dbReference>
<dbReference type="SMART" id="SM00387">
    <property type="entry name" value="HATPase_c"/>
    <property type="match status" value="1"/>
</dbReference>
<keyword evidence="13" id="KW-1185">Reference proteome</keyword>
<feature type="transmembrane region" description="Helical" evidence="10">
    <location>
        <begin position="217"/>
        <end position="238"/>
    </location>
</feature>
<dbReference type="InterPro" id="IPR005467">
    <property type="entry name" value="His_kinase_dom"/>
</dbReference>
<sequence length="485" mass="52468">MNRPSPLPASGSGTPIGPLAESATASGPALSSSLPLPRPLGRLRAWPHLLLAGGCALIISLLITSFWQSSLGLEAVSSVQAQSERNGRLDRLQLRLVDAETGVRGYLLTGEPIYLEPYEAAITGLDQKLILISEDFADLPASAPAIAELQELVNDKLRVMAEAVAQRTMAEQPAGDIVGKQLMDRIRGSLDSLRQQLGSASQRSIDQSVLRFRQTRFAVIALATGALVLLLMLFNTILRQLQLREEIGRLLLTENERLDALVQARTAELSSLASYLTNSREVEKARLARELHDELGSLLTAAKMDAGAIARKLSPEALAPLKPNLDRLRDTLSSGIALKRRIIDDLRPPLLQDLGLVAALRALGDDFALGHEQQVVLKLPEEDDGETPEISGDRALALFRIAQEALTNIRKYAQAQQVELELSFTAGHAELRVADDGVGFDPKRTAVGHHGLAGMRHRVQMFAGSFVLDSSPGKGTRIVVRIPLA</sequence>
<keyword evidence="10" id="KW-0812">Transmembrane</keyword>
<proteinExistence type="predicted"/>
<keyword evidence="3" id="KW-0597">Phosphoprotein</keyword>
<dbReference type="InterPro" id="IPR036890">
    <property type="entry name" value="HATPase_C_sf"/>
</dbReference>
<dbReference type="CDD" id="cd19410">
    <property type="entry name" value="HK9-like_sensor"/>
    <property type="match status" value="1"/>
</dbReference>
<dbReference type="EMBL" id="SNVV01000016">
    <property type="protein sequence ID" value="TDN48139.1"/>
    <property type="molecule type" value="Genomic_DNA"/>
</dbReference>
<dbReference type="Pfam" id="PF07730">
    <property type="entry name" value="HisKA_3"/>
    <property type="match status" value="1"/>
</dbReference>
<evidence type="ECO:0000313" key="13">
    <source>
        <dbReference type="Proteomes" id="UP000295129"/>
    </source>
</evidence>
<feature type="region of interest" description="Disordered" evidence="9">
    <location>
        <begin position="1"/>
        <end position="31"/>
    </location>
</feature>
<keyword evidence="4" id="KW-0808">Transferase</keyword>